<proteinExistence type="predicted"/>
<reference evidence="2" key="1">
    <citation type="journal article" date="2021" name="Open Biol.">
        <title>Shared evolutionary footprints suggest mitochondrial oxidative damage underlies multiple complex I losses in fungi.</title>
        <authorList>
            <person name="Schikora-Tamarit M.A."/>
            <person name="Marcet-Houben M."/>
            <person name="Nosek J."/>
            <person name="Gabaldon T."/>
        </authorList>
    </citation>
    <scope>NUCLEOTIDE SEQUENCE</scope>
    <source>
        <strain evidence="2">NCAIM Y.01608</strain>
    </source>
</reference>
<dbReference type="InterPro" id="IPR051017">
    <property type="entry name" value="Aldolase-II_Adducin_sf"/>
</dbReference>
<evidence type="ECO:0000313" key="2">
    <source>
        <dbReference type="EMBL" id="KAH3676558.1"/>
    </source>
</evidence>
<organism evidence="2 3">
    <name type="scientific">Ogataea polymorpha</name>
    <dbReference type="NCBI Taxonomy" id="460523"/>
    <lineage>
        <taxon>Eukaryota</taxon>
        <taxon>Fungi</taxon>
        <taxon>Dikarya</taxon>
        <taxon>Ascomycota</taxon>
        <taxon>Saccharomycotina</taxon>
        <taxon>Pichiomycetes</taxon>
        <taxon>Pichiales</taxon>
        <taxon>Pichiaceae</taxon>
        <taxon>Ogataea</taxon>
    </lineage>
</organism>
<dbReference type="GO" id="GO:0051015">
    <property type="term" value="F:actin filament binding"/>
    <property type="evidence" value="ECO:0007669"/>
    <property type="project" value="TreeGrafter"/>
</dbReference>
<dbReference type="InterPro" id="IPR036409">
    <property type="entry name" value="Aldolase_II/adducin_N_sf"/>
</dbReference>
<dbReference type="PANTHER" id="PTHR10672:SF25">
    <property type="entry name" value="MEIOTICALLY UP-REGULATED GENE 14 PROTEIN"/>
    <property type="match status" value="1"/>
</dbReference>
<dbReference type="EMBL" id="JAEUBD010000146">
    <property type="protein sequence ID" value="KAH3676558.1"/>
    <property type="molecule type" value="Genomic_DNA"/>
</dbReference>
<name>A0A9P8PQI2_9ASCO</name>
<dbReference type="InterPro" id="IPR001303">
    <property type="entry name" value="Aldolase_II/adducin_N"/>
</dbReference>
<dbReference type="NCBIfam" id="NF004855">
    <property type="entry name" value="PRK06208.1"/>
    <property type="match status" value="1"/>
</dbReference>
<dbReference type="PANTHER" id="PTHR10672">
    <property type="entry name" value="ADDUCIN"/>
    <property type="match status" value="1"/>
</dbReference>
<dbReference type="GO" id="GO:0005856">
    <property type="term" value="C:cytoskeleton"/>
    <property type="evidence" value="ECO:0007669"/>
    <property type="project" value="TreeGrafter"/>
</dbReference>
<dbReference type="SUPFAM" id="SSF53639">
    <property type="entry name" value="AraD/HMP-PK domain-like"/>
    <property type="match status" value="1"/>
</dbReference>
<accession>A0A9P8PQI2</accession>
<reference evidence="2" key="2">
    <citation type="submission" date="2021-01" db="EMBL/GenBank/DDBJ databases">
        <authorList>
            <person name="Schikora-Tamarit M.A."/>
        </authorList>
    </citation>
    <scope>NUCLEOTIDE SEQUENCE</scope>
    <source>
        <strain evidence="2">NCAIM Y.01608</strain>
    </source>
</reference>
<keyword evidence="3" id="KW-1185">Reference proteome</keyword>
<evidence type="ECO:0000313" key="3">
    <source>
        <dbReference type="Proteomes" id="UP000788993"/>
    </source>
</evidence>
<feature type="domain" description="Class II aldolase/adducin N-terminal" evidence="1">
    <location>
        <begin position="54"/>
        <end position="236"/>
    </location>
</feature>
<gene>
    <name evidence="2" type="ORF">OGATHE_001047</name>
</gene>
<dbReference type="Pfam" id="PF00596">
    <property type="entry name" value="Aldolase_II"/>
    <property type="match status" value="1"/>
</dbReference>
<protein>
    <recommendedName>
        <fullName evidence="1">Class II aldolase/adducin N-terminal domain-containing protein</fullName>
    </recommendedName>
</protein>
<dbReference type="Proteomes" id="UP000788993">
    <property type="component" value="Unassembled WGS sequence"/>
</dbReference>
<dbReference type="Gene3D" id="3.40.225.10">
    <property type="entry name" value="Class II aldolase/adducin N-terminal domain"/>
    <property type="match status" value="1"/>
</dbReference>
<dbReference type="FunFam" id="3.40.225.10:FF:000009">
    <property type="entry name" value="Class II aldolase/adducin N-terminal"/>
    <property type="match status" value="1"/>
</dbReference>
<comment type="caution">
    <text evidence="2">The sequence shown here is derived from an EMBL/GenBank/DDBJ whole genome shotgun (WGS) entry which is preliminary data.</text>
</comment>
<dbReference type="InterPro" id="IPR021858">
    <property type="entry name" value="Fun_TF"/>
</dbReference>
<sequence length="792" mass="90111">MTTTIETTNNSSRSVSLQLQTSEHSTAIAMGDFEYQYRVPEIKDPHIKRDWLLNQMAGAFRIFARKGFNEGPAGHISVRDPIEPRTFWINPLGVHFSLLTAEDMVRVDEHGNYVGGNKAPINLAGFKIHSAVHKARPDLNVACHVHSVWGKAFSALGRKLDMLNQDACIFYNNHDVYRNFGGVAVETEEGENIAKAFGPTNRALILQNHGLITAGSIVGEACYLLCLMDKICETQIKTDSVYASGLYDRIVIPDKEASFTYSITATSANLYASFCSDYELEAIPKDFKLRKLARKPIRFVDPNSINFRKPVTLLTEHATLELESTKEAREDALYRKYLETLGWHLGGWSSWMLGVDFSANDALLYDAFVKGFMVAISPQLSHESLQPSSVVIPRGLHNPTLRHVFYACGATYLSWKRPEYREFAEQKFLQCMKEMQWFLNQNSLVGNEDWLLICMVTLCLREKYQCENTARNAFFLIASLQIIECWLLNRNLPFESFNQLLDALVLNKTNFKMLPMVRTDPEINDATYWTDELSYMLREGDVTNLERTILESFLYNYSVTLFACEASVVDYIKSPFQVYAELKPYLLPPLYHCPAWWMNNPIMGAALSAFELAAKTNWLSLFFPLNAKNKMVAEKLLTLSKYYLPPVLPENVRFHESDFVQRRLMESCLIGNIVAKACTILLSKLLNPRLQPDAPEIQEEIDVFFSNLRKLSPHAQSSGLCSWPFAVAGSAVIKEDQRLYLIERIRTFGVMKKSSGLMSVMRFLFTTWGSDTDPGPGLDVLLDKEYLRNTFL</sequence>
<dbReference type="AlphaFoldDB" id="A0A9P8PQI2"/>
<evidence type="ECO:0000259" key="1">
    <source>
        <dbReference type="SMART" id="SM01007"/>
    </source>
</evidence>
<dbReference type="Pfam" id="PF11951">
    <property type="entry name" value="Fungal_trans_2"/>
    <property type="match status" value="1"/>
</dbReference>
<dbReference type="SMART" id="SM01007">
    <property type="entry name" value="Aldolase_II"/>
    <property type="match status" value="1"/>
</dbReference>